<evidence type="ECO:0000313" key="3">
    <source>
        <dbReference type="EMBL" id="AKK24638.1"/>
    </source>
</evidence>
<evidence type="ECO:0000313" key="4">
    <source>
        <dbReference type="Proteomes" id="UP000035050"/>
    </source>
</evidence>
<dbReference type="InterPro" id="IPR036465">
    <property type="entry name" value="vWFA_dom_sf"/>
</dbReference>
<dbReference type="KEGG" id="pox:MB84_27760"/>
<evidence type="ECO:0000259" key="2">
    <source>
        <dbReference type="PROSITE" id="PS50234"/>
    </source>
</evidence>
<feature type="compositionally biased region" description="Acidic residues" evidence="1">
    <location>
        <begin position="220"/>
        <end position="229"/>
    </location>
</feature>
<dbReference type="Proteomes" id="UP000035050">
    <property type="component" value="Plasmid pPO70-1"/>
</dbReference>
<dbReference type="PATRIC" id="fig|573737.6.peg.5413"/>
<dbReference type="Pfam" id="PF11775">
    <property type="entry name" value="CobT_C"/>
    <property type="match status" value="1"/>
</dbReference>
<dbReference type="PANTHER" id="PTHR41248:SF1">
    <property type="entry name" value="NORD PROTEIN"/>
    <property type="match status" value="1"/>
</dbReference>
<dbReference type="InterPro" id="IPR006538">
    <property type="entry name" value="CobT"/>
</dbReference>
<dbReference type="PANTHER" id="PTHR41248">
    <property type="entry name" value="NORD PROTEIN"/>
    <property type="match status" value="1"/>
</dbReference>
<keyword evidence="3" id="KW-0614">Plasmid</keyword>
<dbReference type="RefSeq" id="WP_052653895.1">
    <property type="nucleotide sequence ID" value="NZ_CP011518.2"/>
</dbReference>
<dbReference type="PIRSF" id="PIRSF031715">
    <property type="entry name" value="Cob_chel_CobT"/>
    <property type="match status" value="1"/>
</dbReference>
<dbReference type="GO" id="GO:0009236">
    <property type="term" value="P:cobalamin biosynthetic process"/>
    <property type="evidence" value="ECO:0007669"/>
    <property type="project" value="InterPro"/>
</dbReference>
<dbReference type="Pfam" id="PF06213">
    <property type="entry name" value="CobT"/>
    <property type="match status" value="1"/>
</dbReference>
<dbReference type="CDD" id="cd01454">
    <property type="entry name" value="vWA_norD_type"/>
    <property type="match status" value="1"/>
</dbReference>
<dbReference type="AlphaFoldDB" id="A0A0G3IDG2"/>
<gene>
    <name evidence="3" type="ORF">MB84_27760</name>
</gene>
<dbReference type="EMBL" id="CP011518">
    <property type="protein sequence ID" value="AKK24638.1"/>
    <property type="molecule type" value="Genomic_DNA"/>
</dbReference>
<accession>A0A0G3IDG2</accession>
<dbReference type="InterPro" id="IPR025861">
    <property type="entry name" value="CobT_VWA_dom"/>
</dbReference>
<protein>
    <submittedName>
        <fullName evidence="3">Cobaltochelatase subunit CobT</fullName>
    </submittedName>
</protein>
<feature type="region of interest" description="Disordered" evidence="1">
    <location>
        <begin position="206"/>
        <end position="275"/>
    </location>
</feature>
<dbReference type="PROSITE" id="PS50234">
    <property type="entry name" value="VWFA"/>
    <property type="match status" value="1"/>
</dbReference>
<evidence type="ECO:0000256" key="1">
    <source>
        <dbReference type="SAM" id="MobiDB-lite"/>
    </source>
</evidence>
<feature type="domain" description="VWFA" evidence="2">
    <location>
        <begin position="393"/>
        <end position="600"/>
    </location>
</feature>
<keyword evidence="4" id="KW-1185">Reference proteome</keyword>
<reference evidence="3" key="1">
    <citation type="submission" date="2016-06" db="EMBL/GenBank/DDBJ databases">
        <title>Pandoraea oxalativorans DSM 23570 Genome Sequencing.</title>
        <authorList>
            <person name="Ee R."/>
            <person name="Lim Y.-L."/>
            <person name="Yong D."/>
            <person name="Yin W.-F."/>
            <person name="Chan K.-G."/>
        </authorList>
    </citation>
    <scope>NUCLEOTIDE SEQUENCE</scope>
    <source>
        <strain evidence="3">DSM 23570</strain>
        <plasmid evidence="3">pPO70-1</plasmid>
    </source>
</reference>
<feature type="compositionally biased region" description="Basic and acidic residues" evidence="1">
    <location>
        <begin position="230"/>
        <end position="255"/>
    </location>
</feature>
<dbReference type="Gene3D" id="3.40.50.410">
    <property type="entry name" value="von Willebrand factor, type A domain"/>
    <property type="match status" value="1"/>
</dbReference>
<dbReference type="OrthoDB" id="6395027at2"/>
<proteinExistence type="predicted"/>
<name>A0A0G3IDG2_9BURK</name>
<sequence>MAGEAPIDRLKRVTAACTRAIAGDSALDVVFSNLPSELTDTRARLPACPPSAPVACIGVVRGAGDAAALQHAWHDPRLHQKKSPPGPRARAIFDAVERARFEAIGARSMRGVGENLTARLAHRLDRAHPGGVRDIHDAPLDEAVALLVRGRLTGLAPPKSGERIVELWRDRVEARGGRHLDCLPPHIHDQEAFADGVLQFLAAIGDDPRSRDTPQSTDACADDDSDDDHDVARPEDDVTRTEPGETPGHERDKNNGARPTCRASPPTRNDLSLAAPPATNVAGVRAGAARRETDYRIFSTQYDTVLRAEDFCAPDELERLRAVLDKRLGATQRVAGRLAHRLQRQLMALQNNGWDVAQDEGVLDTARLSELIVNPLRSPPFKQARISRFRDTVVTLLIDNSGSMHGRPIAIAAICADVLSRTLERCGVRVEILGFTSRDWGGGQARQAWLKAGSPAQPGRLNDVCHIIYKSAEQPWRKARRNLGVMMSETLLKENIDGEALLWAHQRLMLRPEQRKILMMVSDGAPADDSTQSVNSDGYLERHLQDVIGAIQAHSPVELLAIGIGHDVTRHYRRAVCLSDADDLAHAMTDQLAKLFSADERTRRPASALMCGPAKANP</sequence>
<geneLocation type="plasmid" evidence="3 4">
    <name>pPO70-1</name>
</geneLocation>
<dbReference type="SUPFAM" id="SSF53300">
    <property type="entry name" value="vWA-like"/>
    <property type="match status" value="1"/>
</dbReference>
<dbReference type="InterPro" id="IPR051928">
    <property type="entry name" value="NorD/CobT"/>
</dbReference>
<dbReference type="InterPro" id="IPR002035">
    <property type="entry name" value="VWF_A"/>
</dbReference>
<organism evidence="3 4">
    <name type="scientific">Pandoraea oxalativorans</name>
    <dbReference type="NCBI Taxonomy" id="573737"/>
    <lineage>
        <taxon>Bacteria</taxon>
        <taxon>Pseudomonadati</taxon>
        <taxon>Pseudomonadota</taxon>
        <taxon>Betaproteobacteria</taxon>
        <taxon>Burkholderiales</taxon>
        <taxon>Burkholderiaceae</taxon>
        <taxon>Pandoraea</taxon>
    </lineage>
</organism>